<keyword evidence="1" id="KW-0812">Transmembrane</keyword>
<evidence type="ECO:0000256" key="1">
    <source>
        <dbReference type="SAM" id="Phobius"/>
    </source>
</evidence>
<reference evidence="2 3" key="1">
    <citation type="journal article" date="2015" name="Sci. Rep.">
        <title>Genome of the facultative scuticociliatosis pathogen Pseudocohnilembus persalinus provides insight into its virulence through horizontal gene transfer.</title>
        <authorList>
            <person name="Xiong J."/>
            <person name="Wang G."/>
            <person name="Cheng J."/>
            <person name="Tian M."/>
            <person name="Pan X."/>
            <person name="Warren A."/>
            <person name="Jiang C."/>
            <person name="Yuan D."/>
            <person name="Miao W."/>
        </authorList>
    </citation>
    <scope>NUCLEOTIDE SEQUENCE [LARGE SCALE GENOMIC DNA]</scope>
    <source>
        <strain evidence="2">36N120E</strain>
    </source>
</reference>
<dbReference type="PANTHER" id="PTHR12459:SF15">
    <property type="entry name" value="TRANSMEMBRANE PROTEIN 135"/>
    <property type="match status" value="1"/>
</dbReference>
<keyword evidence="1" id="KW-0472">Membrane</keyword>
<dbReference type="AlphaFoldDB" id="A0A0V0R0V1"/>
<keyword evidence="3" id="KW-1185">Reference proteome</keyword>
<dbReference type="OMA" id="NAIMLVM"/>
<keyword evidence="1" id="KW-1133">Transmembrane helix</keyword>
<protein>
    <recommendedName>
        <fullName evidence="4">Transmembrane protein</fullName>
    </recommendedName>
</protein>
<dbReference type="PANTHER" id="PTHR12459">
    <property type="entry name" value="TRANSMEMBRANE PROTEIN 135-RELATED"/>
    <property type="match status" value="1"/>
</dbReference>
<dbReference type="EMBL" id="LDAU01000073">
    <property type="protein sequence ID" value="KRX08164.1"/>
    <property type="molecule type" value="Genomic_DNA"/>
</dbReference>
<sequence length="271" mass="31372">MAEKQENQEKFQQKKEGKPFIQLENTLKKLLQIQKCEILDKKHNSCKHKNGCVSQIVDIGIRGFLIGIGLKGTIKILMFILKNKTLNPIKILHQFFSKDVIQFALTPAVYNIVLQGTTCLMRWFKNGETKKDAFISGFMAGFLCLLTKPKKDRQIWAVFLLTRAFQFYYNSLVNKNYIPKTKFDYVIIFSLMWFFLGSQCGAEQPNCAKSLNSFKNNITFMNEGDIGLYSTMMFRKNRKMYLKNGPEIMQDPANFHIKPAKQVQMFGLGKK</sequence>
<organism evidence="2 3">
    <name type="scientific">Pseudocohnilembus persalinus</name>
    <name type="common">Ciliate</name>
    <dbReference type="NCBI Taxonomy" id="266149"/>
    <lineage>
        <taxon>Eukaryota</taxon>
        <taxon>Sar</taxon>
        <taxon>Alveolata</taxon>
        <taxon>Ciliophora</taxon>
        <taxon>Intramacronucleata</taxon>
        <taxon>Oligohymenophorea</taxon>
        <taxon>Scuticociliatia</taxon>
        <taxon>Philasterida</taxon>
        <taxon>Pseudocohnilembidae</taxon>
        <taxon>Pseudocohnilembus</taxon>
    </lineage>
</organism>
<evidence type="ECO:0000313" key="3">
    <source>
        <dbReference type="Proteomes" id="UP000054937"/>
    </source>
</evidence>
<gene>
    <name evidence="2" type="ORF">PPERSA_01709</name>
</gene>
<name>A0A0V0R0V1_PSEPJ</name>
<dbReference type="InParanoid" id="A0A0V0R0V1"/>
<feature type="transmembrane region" description="Helical" evidence="1">
    <location>
        <begin position="59"/>
        <end position="81"/>
    </location>
</feature>
<evidence type="ECO:0008006" key="4">
    <source>
        <dbReference type="Google" id="ProtNLM"/>
    </source>
</evidence>
<dbReference type="InterPro" id="IPR026749">
    <property type="entry name" value="Tmem135"/>
</dbReference>
<dbReference type="OrthoDB" id="291792at2759"/>
<evidence type="ECO:0000313" key="2">
    <source>
        <dbReference type="EMBL" id="KRX08164.1"/>
    </source>
</evidence>
<dbReference type="Proteomes" id="UP000054937">
    <property type="component" value="Unassembled WGS sequence"/>
</dbReference>
<comment type="caution">
    <text evidence="2">The sequence shown here is derived from an EMBL/GenBank/DDBJ whole genome shotgun (WGS) entry which is preliminary data.</text>
</comment>
<proteinExistence type="predicted"/>
<accession>A0A0V0R0V1</accession>
<feature type="transmembrane region" description="Helical" evidence="1">
    <location>
        <begin position="101"/>
        <end position="121"/>
    </location>
</feature>